<keyword evidence="3" id="KW-1185">Reference proteome</keyword>
<accession>A0A2W1BDV6</accession>
<name>A0A2W1BDV6_HELAM</name>
<protein>
    <submittedName>
        <fullName evidence="2">Uncharacterized protein</fullName>
    </submittedName>
</protein>
<evidence type="ECO:0000313" key="3">
    <source>
        <dbReference type="Proteomes" id="UP000249218"/>
    </source>
</evidence>
<dbReference type="Proteomes" id="UP000249218">
    <property type="component" value="Unassembled WGS sequence"/>
</dbReference>
<reference evidence="2 3" key="1">
    <citation type="journal article" date="2017" name="BMC Biol.">
        <title>Genomic innovations, transcriptional plasticity and gene loss underlying the evolution and divergence of two highly polyphagous and invasive Helicoverpa pest species.</title>
        <authorList>
            <person name="Pearce S.L."/>
            <person name="Clarke D.F."/>
            <person name="East P.D."/>
            <person name="Elfekih S."/>
            <person name="Gordon K.H."/>
            <person name="Jermiin L.S."/>
            <person name="McGaughran A."/>
            <person name="Oakeshott J.G."/>
            <person name="Papanikolaou A."/>
            <person name="Perera O.P."/>
            <person name="Rane R.V."/>
            <person name="Richards S."/>
            <person name="Tay W.T."/>
            <person name="Walsh T.K."/>
            <person name="Anderson A."/>
            <person name="Anderson C.J."/>
            <person name="Asgari S."/>
            <person name="Board P.G."/>
            <person name="Bretschneider A."/>
            <person name="Campbell P.M."/>
            <person name="Chertemps T."/>
            <person name="Christeller J.T."/>
            <person name="Coppin C.W."/>
            <person name="Downes S.J."/>
            <person name="Duan G."/>
            <person name="Farnsworth C.A."/>
            <person name="Good R.T."/>
            <person name="Han L.B."/>
            <person name="Han Y.C."/>
            <person name="Hatje K."/>
            <person name="Horne I."/>
            <person name="Huang Y.P."/>
            <person name="Hughes D.S."/>
            <person name="Jacquin-Joly E."/>
            <person name="James W."/>
            <person name="Jhangiani S."/>
            <person name="Kollmar M."/>
            <person name="Kuwar S.S."/>
            <person name="Li S."/>
            <person name="Liu N.Y."/>
            <person name="Maibeche M.T."/>
            <person name="Miller J.R."/>
            <person name="Montagne N."/>
            <person name="Perry T."/>
            <person name="Qu J."/>
            <person name="Song S.V."/>
            <person name="Sutton G.G."/>
            <person name="Vogel H."/>
            <person name="Walenz B.P."/>
            <person name="Xu W."/>
            <person name="Zhang H.J."/>
            <person name="Zou Z."/>
            <person name="Batterham P."/>
            <person name="Edwards O.R."/>
            <person name="Feyereisen R."/>
            <person name="Gibbs R.A."/>
            <person name="Heckel D.G."/>
            <person name="McGrath A."/>
            <person name="Robin C."/>
            <person name="Scherer S.E."/>
            <person name="Worley K.C."/>
            <person name="Wu Y.D."/>
        </authorList>
    </citation>
    <scope>NUCLEOTIDE SEQUENCE [LARGE SCALE GENOMIC DNA]</scope>
    <source>
        <strain evidence="2">Harm_GR_Male_#8</strain>
        <tissue evidence="2">Whole organism</tissue>
    </source>
</reference>
<proteinExistence type="predicted"/>
<dbReference type="AlphaFoldDB" id="A0A2W1BDV6"/>
<feature type="compositionally biased region" description="Basic and acidic residues" evidence="1">
    <location>
        <begin position="69"/>
        <end position="79"/>
    </location>
</feature>
<organism evidence="2 3">
    <name type="scientific">Helicoverpa armigera</name>
    <name type="common">Cotton bollworm</name>
    <name type="synonym">Heliothis armigera</name>
    <dbReference type="NCBI Taxonomy" id="29058"/>
    <lineage>
        <taxon>Eukaryota</taxon>
        <taxon>Metazoa</taxon>
        <taxon>Ecdysozoa</taxon>
        <taxon>Arthropoda</taxon>
        <taxon>Hexapoda</taxon>
        <taxon>Insecta</taxon>
        <taxon>Pterygota</taxon>
        <taxon>Neoptera</taxon>
        <taxon>Endopterygota</taxon>
        <taxon>Lepidoptera</taxon>
        <taxon>Glossata</taxon>
        <taxon>Ditrysia</taxon>
        <taxon>Noctuoidea</taxon>
        <taxon>Noctuidae</taxon>
        <taxon>Heliothinae</taxon>
        <taxon>Helicoverpa</taxon>
    </lineage>
</organism>
<sequence>MFIHITKVTACAAWQHSRAAGQNAGKARYALPGNTEVPAAHHATCARANRRRRFELRANCVLRHPTGGRHGDAGALEKGRGRRRRERRSSTCLHGPSRSTASYTNNVTGPWHLCNLTCS</sequence>
<feature type="region of interest" description="Disordered" evidence="1">
    <location>
        <begin position="65"/>
        <end position="99"/>
    </location>
</feature>
<dbReference type="EMBL" id="KZ150308">
    <property type="protein sequence ID" value="PZC71487.1"/>
    <property type="molecule type" value="Genomic_DNA"/>
</dbReference>
<gene>
    <name evidence="2" type="primary">HaOG213350</name>
    <name evidence="2" type="ORF">B5X24_HaOG213350</name>
</gene>
<evidence type="ECO:0000313" key="2">
    <source>
        <dbReference type="EMBL" id="PZC71487.1"/>
    </source>
</evidence>
<evidence type="ECO:0000256" key="1">
    <source>
        <dbReference type="SAM" id="MobiDB-lite"/>
    </source>
</evidence>